<evidence type="ECO:0000259" key="1">
    <source>
        <dbReference type="Pfam" id="PF13401"/>
    </source>
</evidence>
<dbReference type="RefSeq" id="WP_105350325.1">
    <property type="nucleotide sequence ID" value="NZ_PUIA01000016.1"/>
</dbReference>
<dbReference type="SUPFAM" id="SSF52540">
    <property type="entry name" value="P-loop containing nucleoside triphosphate hydrolases"/>
    <property type="match status" value="1"/>
</dbReference>
<dbReference type="InterPro" id="IPR052026">
    <property type="entry name" value="ExeA_AAA_ATPase_DNA-bind"/>
</dbReference>
<dbReference type="PANTHER" id="PTHR35894:SF1">
    <property type="entry name" value="PHOSPHORIBULOKINASE _ URIDINE KINASE FAMILY"/>
    <property type="match status" value="1"/>
</dbReference>
<accession>A0A2S8G4P8</accession>
<dbReference type="OrthoDB" id="9783370at2"/>
<dbReference type="Proteomes" id="UP000240009">
    <property type="component" value="Unassembled WGS sequence"/>
</dbReference>
<comment type="caution">
    <text evidence="2">The sequence shown here is derived from an EMBL/GenBank/DDBJ whole genome shotgun (WGS) entry which is preliminary data.</text>
</comment>
<sequence>MYEAYWNLKSRPFENTYSEASYYPSESAQAALLKLRYAVENRRGAAILAGACGLGKSLLARTLLMQLPDTFSPKAHLVFPKLPSDALIPYLLLNLGRSPKDNHIASSPSENVWQLQQFLSENTRAGNHAVIVVDDAHLLSDHASLEMLRLLTNFETDGKLDLTLVLVGQTAIIPAVERFPSLESRIGVKSLMRCFTPDETAAYVTHRLRVAGCAEEIFVPEGLQRLFEITRGNPREINRLCDLALLIGYAEEIRVIDAAQVESIHDELVTVVPE</sequence>
<dbReference type="Pfam" id="PF13401">
    <property type="entry name" value="AAA_22"/>
    <property type="match status" value="1"/>
</dbReference>
<dbReference type="PANTHER" id="PTHR35894">
    <property type="entry name" value="GENERAL SECRETION PATHWAY PROTEIN A-RELATED"/>
    <property type="match status" value="1"/>
</dbReference>
<dbReference type="GO" id="GO:0016887">
    <property type="term" value="F:ATP hydrolysis activity"/>
    <property type="evidence" value="ECO:0007669"/>
    <property type="project" value="InterPro"/>
</dbReference>
<dbReference type="EMBL" id="PUIA01000016">
    <property type="protein sequence ID" value="PQO39124.1"/>
    <property type="molecule type" value="Genomic_DNA"/>
</dbReference>
<organism evidence="2 3">
    <name type="scientific">Blastopirellula marina</name>
    <dbReference type="NCBI Taxonomy" id="124"/>
    <lineage>
        <taxon>Bacteria</taxon>
        <taxon>Pseudomonadati</taxon>
        <taxon>Planctomycetota</taxon>
        <taxon>Planctomycetia</taxon>
        <taxon>Pirellulales</taxon>
        <taxon>Pirellulaceae</taxon>
        <taxon>Blastopirellula</taxon>
    </lineage>
</organism>
<dbReference type="Gene3D" id="3.40.50.300">
    <property type="entry name" value="P-loop containing nucleotide triphosphate hydrolases"/>
    <property type="match status" value="1"/>
</dbReference>
<dbReference type="InterPro" id="IPR027417">
    <property type="entry name" value="P-loop_NTPase"/>
</dbReference>
<protein>
    <submittedName>
        <fullName evidence="2">ATPase</fullName>
    </submittedName>
</protein>
<dbReference type="InterPro" id="IPR049945">
    <property type="entry name" value="AAA_22"/>
</dbReference>
<dbReference type="AlphaFoldDB" id="A0A2S8G4P8"/>
<reference evidence="2 3" key="1">
    <citation type="submission" date="2018-02" db="EMBL/GenBank/DDBJ databases">
        <title>Comparative genomes isolates from brazilian mangrove.</title>
        <authorList>
            <person name="Araujo J.E."/>
            <person name="Taketani R.G."/>
            <person name="Silva M.C.P."/>
            <person name="Loureco M.V."/>
            <person name="Andreote F.D."/>
        </authorList>
    </citation>
    <scope>NUCLEOTIDE SEQUENCE [LARGE SCALE GENOMIC DNA]</scope>
    <source>
        <strain evidence="2 3">HEX-2 MGV</strain>
    </source>
</reference>
<evidence type="ECO:0000313" key="3">
    <source>
        <dbReference type="Proteomes" id="UP000240009"/>
    </source>
</evidence>
<name>A0A2S8G4P8_9BACT</name>
<feature type="domain" description="ORC1/DEAH AAA+ ATPase" evidence="1">
    <location>
        <begin position="42"/>
        <end position="170"/>
    </location>
</feature>
<gene>
    <name evidence="2" type="ORF">C5Y96_04480</name>
</gene>
<proteinExistence type="predicted"/>
<evidence type="ECO:0000313" key="2">
    <source>
        <dbReference type="EMBL" id="PQO39124.1"/>
    </source>
</evidence>